<feature type="compositionally biased region" description="Basic residues" evidence="1">
    <location>
        <begin position="463"/>
        <end position="472"/>
    </location>
</feature>
<sequence>MRSPIGQQPASQAPSLSFNGGGNDNNSDSLASNNPFRNLRTASPSFPPTPSSPFDDPMPSSRPLSRNPFLDQPLAPRPPENMSAAAVKTQSLTAEDIFGSLTLDDSPPFSVKQPGDPQLLQKRPIDRPAPPRRESESQASGRAAESRHRPTRSQEEALRARKPPPKTTAQPSLLDDSPPRKPAQRRPRRNSDSSVMDFDAKSLTAEEKRMIEAKRRERSKRDKASRPSRRMDIIDQLDATSIYGTGLFHHDGPFDALNPHRNRQNSKKLSPMQAFPEGSLNNTLGGSGPLNAQADHSTFMGHGTDEAFRDYASSGRSKGSFEPQGREGLVHGDESHGLGTSTFLEGTPAARSAIVRRQAEQAQELAEGGLQRKKSLAQRIRQRTRPDYSNRPMPGHGRYDSDDFGEYSRGEETMRAPRPPPRERDGRLSPPPLPRRNSGSAPEFAPVSDEAPTKSSGLLGRMKSLKGGKRPSRGAETGGTTT</sequence>
<feature type="compositionally biased region" description="Basic and acidic residues" evidence="1">
    <location>
        <begin position="144"/>
        <end position="159"/>
    </location>
</feature>
<dbReference type="OrthoDB" id="5352132at2759"/>
<feature type="compositionally biased region" description="Polar residues" evidence="1">
    <location>
        <begin position="1"/>
        <end position="14"/>
    </location>
</feature>
<name>A0A9P8TRL7_9HYPO</name>
<dbReference type="PANTHER" id="PTHR28307:SF2">
    <property type="entry name" value="PROTEIN PAL1"/>
    <property type="match status" value="1"/>
</dbReference>
<gene>
    <name evidence="2" type="ORF">Trco_007562</name>
</gene>
<evidence type="ECO:0000313" key="3">
    <source>
        <dbReference type="Proteomes" id="UP000827724"/>
    </source>
</evidence>
<dbReference type="InterPro" id="IPR013226">
    <property type="entry name" value="Pal1"/>
</dbReference>
<proteinExistence type="predicted"/>
<dbReference type="EMBL" id="JAIWOZ010000006">
    <property type="protein sequence ID" value="KAH6604116.1"/>
    <property type="molecule type" value="Genomic_DNA"/>
</dbReference>
<dbReference type="Pfam" id="PF08316">
    <property type="entry name" value="Pal1"/>
    <property type="match status" value="1"/>
</dbReference>
<feature type="compositionally biased region" description="Low complexity" evidence="1">
    <location>
        <begin position="52"/>
        <end position="63"/>
    </location>
</feature>
<evidence type="ECO:0008006" key="4">
    <source>
        <dbReference type="Google" id="ProtNLM"/>
    </source>
</evidence>
<dbReference type="PANTHER" id="PTHR28307">
    <property type="entry name" value="PROTEIN PAL1"/>
    <property type="match status" value="1"/>
</dbReference>
<accession>A0A9P8TRL7</accession>
<organism evidence="2 3">
    <name type="scientific">Trichoderma cornu-damae</name>
    <dbReference type="NCBI Taxonomy" id="654480"/>
    <lineage>
        <taxon>Eukaryota</taxon>
        <taxon>Fungi</taxon>
        <taxon>Dikarya</taxon>
        <taxon>Ascomycota</taxon>
        <taxon>Pezizomycotina</taxon>
        <taxon>Sordariomycetes</taxon>
        <taxon>Hypocreomycetidae</taxon>
        <taxon>Hypocreales</taxon>
        <taxon>Hypocreaceae</taxon>
        <taxon>Trichoderma</taxon>
    </lineage>
</organism>
<feature type="compositionally biased region" description="Basic and acidic residues" evidence="1">
    <location>
        <begin position="198"/>
        <end position="232"/>
    </location>
</feature>
<dbReference type="AlphaFoldDB" id="A0A9P8TRL7"/>
<feature type="compositionally biased region" description="Low complexity" evidence="1">
    <location>
        <begin position="24"/>
        <end position="34"/>
    </location>
</feature>
<reference evidence="2" key="1">
    <citation type="submission" date="2021-08" db="EMBL/GenBank/DDBJ databases">
        <title>Chromosome-Level Trichoderma cornu-damae using Hi-C Data.</title>
        <authorList>
            <person name="Kim C.S."/>
        </authorList>
    </citation>
    <scope>NUCLEOTIDE SEQUENCE</scope>
    <source>
        <strain evidence="2">KA19-0412C</strain>
    </source>
</reference>
<dbReference type="GO" id="GO:0005737">
    <property type="term" value="C:cytoplasm"/>
    <property type="evidence" value="ECO:0007669"/>
    <property type="project" value="TreeGrafter"/>
</dbReference>
<feature type="region of interest" description="Disordered" evidence="1">
    <location>
        <begin position="1"/>
        <end position="232"/>
    </location>
</feature>
<dbReference type="Proteomes" id="UP000827724">
    <property type="component" value="Unassembled WGS sequence"/>
</dbReference>
<protein>
    <recommendedName>
        <fullName evidence="4">Pal1-domain-containing protein</fullName>
    </recommendedName>
</protein>
<feature type="region of interest" description="Disordered" evidence="1">
    <location>
        <begin position="254"/>
        <end position="482"/>
    </location>
</feature>
<feature type="compositionally biased region" description="Basic and acidic residues" evidence="1">
    <location>
        <begin position="324"/>
        <end position="336"/>
    </location>
</feature>
<feature type="compositionally biased region" description="Basic and acidic residues" evidence="1">
    <location>
        <begin position="123"/>
        <end position="136"/>
    </location>
</feature>
<evidence type="ECO:0000256" key="1">
    <source>
        <dbReference type="SAM" id="MobiDB-lite"/>
    </source>
</evidence>
<feature type="compositionally biased region" description="Basic residues" evidence="1">
    <location>
        <begin position="371"/>
        <end position="383"/>
    </location>
</feature>
<feature type="compositionally biased region" description="Basic and acidic residues" evidence="1">
    <location>
        <begin position="397"/>
        <end position="427"/>
    </location>
</feature>
<evidence type="ECO:0000313" key="2">
    <source>
        <dbReference type="EMBL" id="KAH6604116.1"/>
    </source>
</evidence>
<comment type="caution">
    <text evidence="2">The sequence shown here is derived from an EMBL/GenBank/DDBJ whole genome shotgun (WGS) entry which is preliminary data.</text>
</comment>
<keyword evidence="3" id="KW-1185">Reference proteome</keyword>